<evidence type="ECO:0000259" key="7">
    <source>
        <dbReference type="PROSITE" id="PS50850"/>
    </source>
</evidence>
<evidence type="ECO:0000256" key="1">
    <source>
        <dbReference type="ARBA" id="ARBA00004141"/>
    </source>
</evidence>
<dbReference type="InterPro" id="IPR020846">
    <property type="entry name" value="MFS_dom"/>
</dbReference>
<feature type="region of interest" description="Disordered" evidence="5">
    <location>
        <begin position="548"/>
        <end position="570"/>
    </location>
</feature>
<feature type="transmembrane region" description="Helical" evidence="6">
    <location>
        <begin position="252"/>
        <end position="271"/>
    </location>
</feature>
<dbReference type="PROSITE" id="PS50850">
    <property type="entry name" value="MFS"/>
    <property type="match status" value="1"/>
</dbReference>
<dbReference type="InterPro" id="IPR011701">
    <property type="entry name" value="MFS"/>
</dbReference>
<name>A0A1V6UNY3_9EURO</name>
<feature type="transmembrane region" description="Helical" evidence="6">
    <location>
        <begin position="419"/>
        <end position="440"/>
    </location>
</feature>
<feature type="region of interest" description="Disordered" evidence="5">
    <location>
        <begin position="1"/>
        <end position="48"/>
    </location>
</feature>
<feature type="compositionally biased region" description="Polar residues" evidence="5">
    <location>
        <begin position="13"/>
        <end position="40"/>
    </location>
</feature>
<dbReference type="PANTHER" id="PTHR23501:SF198">
    <property type="entry name" value="AZOLE RESISTANCE PROTEIN 1-RELATED"/>
    <property type="match status" value="1"/>
</dbReference>
<feature type="transmembrane region" description="Helical" evidence="6">
    <location>
        <begin position="523"/>
        <end position="541"/>
    </location>
</feature>
<dbReference type="InterPro" id="IPR036259">
    <property type="entry name" value="MFS_trans_sf"/>
</dbReference>
<proteinExistence type="predicted"/>
<evidence type="ECO:0000256" key="2">
    <source>
        <dbReference type="ARBA" id="ARBA00022692"/>
    </source>
</evidence>
<dbReference type="GO" id="GO:0005886">
    <property type="term" value="C:plasma membrane"/>
    <property type="evidence" value="ECO:0007669"/>
    <property type="project" value="TreeGrafter"/>
</dbReference>
<dbReference type="Gene3D" id="1.20.1250.20">
    <property type="entry name" value="MFS general substrate transporter like domains"/>
    <property type="match status" value="1"/>
</dbReference>
<feature type="transmembrane region" description="Helical" evidence="6">
    <location>
        <begin position="452"/>
        <end position="472"/>
    </location>
</feature>
<evidence type="ECO:0000313" key="8">
    <source>
        <dbReference type="EMBL" id="OQE39939.1"/>
    </source>
</evidence>
<dbReference type="CDD" id="cd17502">
    <property type="entry name" value="MFS_Azr1_MDR_like"/>
    <property type="match status" value="1"/>
</dbReference>
<feature type="domain" description="Major facilitator superfamily (MFS) profile" evidence="7">
    <location>
        <begin position="58"/>
        <end position="546"/>
    </location>
</feature>
<comment type="caution">
    <text evidence="8">The sequence shown here is derived from an EMBL/GenBank/DDBJ whole genome shotgun (WGS) entry which is preliminary data.</text>
</comment>
<dbReference type="SUPFAM" id="SSF103473">
    <property type="entry name" value="MFS general substrate transporter"/>
    <property type="match status" value="1"/>
</dbReference>
<evidence type="ECO:0000256" key="3">
    <source>
        <dbReference type="ARBA" id="ARBA00022989"/>
    </source>
</evidence>
<feature type="transmembrane region" description="Helical" evidence="6">
    <location>
        <begin position="283"/>
        <end position="300"/>
    </location>
</feature>
<feature type="transmembrane region" description="Helical" evidence="6">
    <location>
        <begin position="123"/>
        <end position="142"/>
    </location>
</feature>
<protein>
    <recommendedName>
        <fullName evidence="7">Major facilitator superfamily (MFS) profile domain-containing protein</fullName>
    </recommendedName>
</protein>
<feature type="transmembrane region" description="Helical" evidence="6">
    <location>
        <begin position="361"/>
        <end position="380"/>
    </location>
</feature>
<dbReference type="Gene3D" id="1.20.1720.10">
    <property type="entry name" value="Multidrug resistance protein D"/>
    <property type="match status" value="1"/>
</dbReference>
<feature type="transmembrane region" description="Helical" evidence="6">
    <location>
        <begin position="320"/>
        <end position="341"/>
    </location>
</feature>
<accession>A0A1V6UNY3</accession>
<evidence type="ECO:0000256" key="4">
    <source>
        <dbReference type="ARBA" id="ARBA00023136"/>
    </source>
</evidence>
<comment type="subcellular location">
    <subcellularLocation>
        <location evidence="1">Membrane</location>
        <topology evidence="1">Multi-pass membrane protein</topology>
    </subcellularLocation>
</comment>
<keyword evidence="9" id="KW-1185">Reference proteome</keyword>
<feature type="compositionally biased region" description="Basic and acidic residues" evidence="5">
    <location>
        <begin position="1"/>
        <end position="10"/>
    </location>
</feature>
<evidence type="ECO:0000256" key="6">
    <source>
        <dbReference type="SAM" id="Phobius"/>
    </source>
</evidence>
<feature type="transmembrane region" description="Helical" evidence="6">
    <location>
        <begin position="148"/>
        <end position="173"/>
    </location>
</feature>
<dbReference type="GO" id="GO:0022857">
    <property type="term" value="F:transmembrane transporter activity"/>
    <property type="evidence" value="ECO:0007669"/>
    <property type="project" value="InterPro"/>
</dbReference>
<sequence length="570" mass="60838">MASPDDHVLEKTPFNTADSAESSSTPDFQPSESPVDTSNEAEAAPEQQFPGPSKFALVTFSLCLIIFVITLDSTVLATAVPVISDQFNSIKDIGWYSSVYFMTTSITQLLYGKLYTWYPIQYIYTVAMVFFLAGSAICGAAPNSEALIVGRAVAGIGCSGLLVGTFSLVPFIAHPSKAPLLMGLVGGSMGIGYATGPLIGGALTEHVTWRWNFFINLPIGAFSYGIFLLFVRPPSPQTKPPSLVEFFKEFDFIGLITLTGTVICLLLALQWGGATYPWNGGRIIALLVIFGLLGIAFIALEVWQGEKSMLPARVLKQRSVAAACLFCFCSSGASFLLLYYIPIWFQGALGTSPFGSGVDTLPLVIANAISSLLGGILIGMVGYIWPFLVFSSTFISLGSGLFTTFTINTGTGKWIGYQILYGLGMGLAAQTPVMVAQNVLDLPDIPIGSGIVMFVQTMAGAILTAVAQSLFINHLDRNIEKTHVPGIDTSKIMSGGVTTLTKGLHETDKITILNAFNKAMVDMWLLPLALCCISIIGALLVERREIRGQEKETKEESALASPSVEAGGSA</sequence>
<reference evidence="9" key="1">
    <citation type="journal article" date="2017" name="Nat. Microbiol.">
        <title>Global analysis of biosynthetic gene clusters reveals vast potential of secondary metabolite production in Penicillium species.</title>
        <authorList>
            <person name="Nielsen J.C."/>
            <person name="Grijseels S."/>
            <person name="Prigent S."/>
            <person name="Ji B."/>
            <person name="Dainat J."/>
            <person name="Nielsen K.F."/>
            <person name="Frisvad J.C."/>
            <person name="Workman M."/>
            <person name="Nielsen J."/>
        </authorList>
    </citation>
    <scope>NUCLEOTIDE SEQUENCE [LARGE SCALE GENOMIC DNA]</scope>
    <source>
        <strain evidence="9">IBT 31321</strain>
    </source>
</reference>
<feature type="transmembrane region" description="Helical" evidence="6">
    <location>
        <begin position="93"/>
        <end position="111"/>
    </location>
</feature>
<organism evidence="8 9">
    <name type="scientific">Penicillium coprophilum</name>
    <dbReference type="NCBI Taxonomy" id="36646"/>
    <lineage>
        <taxon>Eukaryota</taxon>
        <taxon>Fungi</taxon>
        <taxon>Dikarya</taxon>
        <taxon>Ascomycota</taxon>
        <taxon>Pezizomycotina</taxon>
        <taxon>Eurotiomycetes</taxon>
        <taxon>Eurotiomycetidae</taxon>
        <taxon>Eurotiales</taxon>
        <taxon>Aspergillaceae</taxon>
        <taxon>Penicillium</taxon>
    </lineage>
</organism>
<feature type="transmembrane region" description="Helical" evidence="6">
    <location>
        <begin position="211"/>
        <end position="231"/>
    </location>
</feature>
<dbReference type="AlphaFoldDB" id="A0A1V6UNY3"/>
<dbReference type="FunFam" id="1.20.1250.20:FF:000196">
    <property type="entry name" value="MFS toxin efflux pump (AflT)"/>
    <property type="match status" value="1"/>
</dbReference>
<evidence type="ECO:0000256" key="5">
    <source>
        <dbReference type="SAM" id="MobiDB-lite"/>
    </source>
</evidence>
<dbReference type="InterPro" id="IPR001958">
    <property type="entry name" value="Tet-R_TetA/multi-R_MdtG-like"/>
</dbReference>
<keyword evidence="3 6" id="KW-1133">Transmembrane helix</keyword>
<evidence type="ECO:0000313" key="9">
    <source>
        <dbReference type="Proteomes" id="UP000191500"/>
    </source>
</evidence>
<keyword evidence="2 6" id="KW-0812">Transmembrane</keyword>
<gene>
    <name evidence="8" type="ORF">PENCOP_c006G05518</name>
</gene>
<keyword evidence="4 6" id="KW-0472">Membrane</keyword>
<feature type="transmembrane region" description="Helical" evidence="6">
    <location>
        <begin position="55"/>
        <end position="81"/>
    </location>
</feature>
<dbReference type="PANTHER" id="PTHR23501">
    <property type="entry name" value="MAJOR FACILITATOR SUPERFAMILY"/>
    <property type="match status" value="1"/>
</dbReference>
<dbReference type="Pfam" id="PF07690">
    <property type="entry name" value="MFS_1"/>
    <property type="match status" value="1"/>
</dbReference>
<dbReference type="PRINTS" id="PR01035">
    <property type="entry name" value="TCRTETA"/>
</dbReference>
<dbReference type="EMBL" id="MDDG01000006">
    <property type="protein sequence ID" value="OQE39939.1"/>
    <property type="molecule type" value="Genomic_DNA"/>
</dbReference>
<dbReference type="Proteomes" id="UP000191500">
    <property type="component" value="Unassembled WGS sequence"/>
</dbReference>
<feature type="transmembrane region" description="Helical" evidence="6">
    <location>
        <begin position="387"/>
        <end position="407"/>
    </location>
</feature>
<feature type="compositionally biased region" description="Basic and acidic residues" evidence="5">
    <location>
        <begin position="548"/>
        <end position="557"/>
    </location>
</feature>